<evidence type="ECO:0000313" key="3">
    <source>
        <dbReference type="EMBL" id="TGY33207.1"/>
    </source>
</evidence>
<proteinExistence type="predicted"/>
<evidence type="ECO:0000256" key="2">
    <source>
        <dbReference type="SAM" id="Phobius"/>
    </source>
</evidence>
<evidence type="ECO:0000256" key="1">
    <source>
        <dbReference type="ARBA" id="ARBA00022448"/>
    </source>
</evidence>
<keyword evidence="2" id="KW-0812">Transmembrane</keyword>
<feature type="transmembrane region" description="Helical" evidence="2">
    <location>
        <begin position="254"/>
        <end position="279"/>
    </location>
</feature>
<feature type="transmembrane region" description="Helical" evidence="2">
    <location>
        <begin position="345"/>
        <end position="378"/>
    </location>
</feature>
<accession>A0A4S2CW71</accession>
<organism evidence="3 4">
    <name type="scientific">Stenotrophomonas maltophilia</name>
    <name type="common">Pseudomonas maltophilia</name>
    <name type="synonym">Xanthomonas maltophilia</name>
    <dbReference type="NCBI Taxonomy" id="40324"/>
    <lineage>
        <taxon>Bacteria</taxon>
        <taxon>Pseudomonadati</taxon>
        <taxon>Pseudomonadota</taxon>
        <taxon>Gammaproteobacteria</taxon>
        <taxon>Lysobacterales</taxon>
        <taxon>Lysobacteraceae</taxon>
        <taxon>Stenotrophomonas</taxon>
        <taxon>Stenotrophomonas maltophilia group</taxon>
    </lineage>
</organism>
<sequence length="385" mass="40781">MRILHLLALAARMHWASPRDVLMAVAGFALASSVLTLLLAIPSGLEKAAASTGRPDVALALSAGAFDEATSTLSAQHLQLLGSLPAVARDEHGAPLIAPHLIGRTTITVNGRNRPIQVRGVDPMTWKVMELEGERLAQLVTGSRGLLIGSWAVTPPSSHPVRVRAGQWHVAGRADHGGSLWDSEYWADLSTLQADYQSPSQFSVALIRLNAAADLPALREAVREDPRLSGIRIVRQSDYYQLHTQWLAELIRSVSLVIAATLGAAAALTIGNALSTSFLGRRRYAATLRAMGFSSRTLALAAWMEVQIIGALTCCAVLLLVRVTLDGHTFAAASEGHQVLAQLDVGVGAAAVSLVYTLLLATAASVVPIWTLSFGILVDALGADR</sequence>
<gene>
    <name evidence="3" type="ORF">E5352_13445</name>
</gene>
<dbReference type="PANTHER" id="PTHR43738">
    <property type="entry name" value="ABC TRANSPORTER, MEMBRANE PROTEIN"/>
    <property type="match status" value="1"/>
</dbReference>
<dbReference type="AlphaFoldDB" id="A0A4S2CW71"/>
<comment type="caution">
    <text evidence="3">The sequence shown here is derived from an EMBL/GenBank/DDBJ whole genome shotgun (WGS) entry which is preliminary data.</text>
</comment>
<feature type="transmembrane region" description="Helical" evidence="2">
    <location>
        <begin position="300"/>
        <end position="325"/>
    </location>
</feature>
<dbReference type="InterPro" id="IPR051125">
    <property type="entry name" value="ABC-4/HrtB_transporter"/>
</dbReference>
<feature type="transmembrane region" description="Helical" evidence="2">
    <location>
        <begin position="21"/>
        <end position="41"/>
    </location>
</feature>
<dbReference type="Proteomes" id="UP000306631">
    <property type="component" value="Unassembled WGS sequence"/>
</dbReference>
<dbReference type="RefSeq" id="WP_136005775.1">
    <property type="nucleotide sequence ID" value="NZ_SRYW01000011.1"/>
</dbReference>
<keyword evidence="2" id="KW-0472">Membrane</keyword>
<dbReference type="PANTHER" id="PTHR43738:SF1">
    <property type="entry name" value="HEMIN TRANSPORT SYSTEM PERMEASE PROTEIN HRTB-RELATED"/>
    <property type="match status" value="1"/>
</dbReference>
<dbReference type="EMBL" id="SRYW01000011">
    <property type="protein sequence ID" value="TGY33207.1"/>
    <property type="molecule type" value="Genomic_DNA"/>
</dbReference>
<keyword evidence="2" id="KW-1133">Transmembrane helix</keyword>
<name>A0A4S2CW71_STEMA</name>
<dbReference type="OrthoDB" id="6059349at2"/>
<protein>
    <submittedName>
        <fullName evidence="3">ABC transporter permease</fullName>
    </submittedName>
</protein>
<reference evidence="3 4" key="1">
    <citation type="submission" date="2019-04" db="EMBL/GenBank/DDBJ databases">
        <title>Microbes associate with the intestines of laboratory mice.</title>
        <authorList>
            <person name="Navarre W."/>
            <person name="Wong E."/>
            <person name="Huang K."/>
            <person name="Tropini C."/>
            <person name="Ng K."/>
            <person name="Yu B."/>
        </authorList>
    </citation>
    <scope>NUCLEOTIDE SEQUENCE [LARGE SCALE GENOMIC DNA]</scope>
    <source>
        <strain evidence="3 4">NM62_B4-13</strain>
    </source>
</reference>
<keyword evidence="1" id="KW-0813">Transport</keyword>
<evidence type="ECO:0000313" key="4">
    <source>
        <dbReference type="Proteomes" id="UP000306631"/>
    </source>
</evidence>